<proteinExistence type="predicted"/>
<dbReference type="SMART" id="SM00449">
    <property type="entry name" value="SPRY"/>
    <property type="match status" value="1"/>
</dbReference>
<feature type="region of interest" description="Disordered" evidence="1">
    <location>
        <begin position="799"/>
        <end position="852"/>
    </location>
</feature>
<dbReference type="InterPro" id="IPR001870">
    <property type="entry name" value="B30.2/SPRY"/>
</dbReference>
<gene>
    <name evidence="4" type="ORF">BCR41DRAFT_390899</name>
</gene>
<evidence type="ECO:0000313" key="4">
    <source>
        <dbReference type="EMBL" id="ORY94280.1"/>
    </source>
</evidence>
<dbReference type="Proteomes" id="UP000193648">
    <property type="component" value="Unassembled WGS sequence"/>
</dbReference>
<feature type="compositionally biased region" description="Basic and acidic residues" evidence="1">
    <location>
        <begin position="666"/>
        <end position="689"/>
    </location>
</feature>
<evidence type="ECO:0000313" key="5">
    <source>
        <dbReference type="Proteomes" id="UP000193648"/>
    </source>
</evidence>
<feature type="compositionally biased region" description="Low complexity" evidence="1">
    <location>
        <begin position="14"/>
        <end position="34"/>
    </location>
</feature>
<feature type="region of interest" description="Disordered" evidence="1">
    <location>
        <begin position="243"/>
        <end position="360"/>
    </location>
</feature>
<evidence type="ECO:0000259" key="2">
    <source>
        <dbReference type="PROSITE" id="PS50188"/>
    </source>
</evidence>
<dbReference type="AlphaFoldDB" id="A0A1Y2G530"/>
<evidence type="ECO:0000256" key="1">
    <source>
        <dbReference type="SAM" id="MobiDB-lite"/>
    </source>
</evidence>
<feature type="compositionally biased region" description="Polar residues" evidence="1">
    <location>
        <begin position="736"/>
        <end position="745"/>
    </location>
</feature>
<feature type="compositionally biased region" description="Polar residues" evidence="1">
    <location>
        <begin position="1"/>
        <end position="13"/>
    </location>
</feature>
<dbReference type="InterPro" id="IPR035782">
    <property type="entry name" value="SPRY_RanBP9/10"/>
</dbReference>
<dbReference type="PROSITE" id="PS50896">
    <property type="entry name" value="LISH"/>
    <property type="match status" value="1"/>
</dbReference>
<dbReference type="InterPro" id="IPR013320">
    <property type="entry name" value="ConA-like_dom_sf"/>
</dbReference>
<name>A0A1Y2G530_9FUNG</name>
<feature type="domain" description="CTLH" evidence="3">
    <location>
        <begin position="608"/>
        <end position="665"/>
    </location>
</feature>
<accession>A0A1Y2G530</accession>
<dbReference type="Pfam" id="PF00622">
    <property type="entry name" value="SPRY"/>
    <property type="match status" value="1"/>
</dbReference>
<feature type="region of interest" description="Disordered" evidence="1">
    <location>
        <begin position="151"/>
        <end position="185"/>
    </location>
</feature>
<dbReference type="PROSITE" id="PS50188">
    <property type="entry name" value="B302_SPRY"/>
    <property type="match status" value="1"/>
</dbReference>
<dbReference type="CDD" id="cd12909">
    <property type="entry name" value="SPRY_RanBP9_10"/>
    <property type="match status" value="1"/>
</dbReference>
<dbReference type="Pfam" id="PF10607">
    <property type="entry name" value="CTLH"/>
    <property type="match status" value="1"/>
</dbReference>
<feature type="compositionally biased region" description="Polar residues" evidence="1">
    <location>
        <begin position="62"/>
        <end position="81"/>
    </location>
</feature>
<sequence>MSSQHSYNHQDIATTTSRSNEHSNNNNSINPTGSYSTNQIASSLSAPASAPSSTATPETNAGTNNQTPIFSATGPTSTSEVPDQRPRSIHTSVDNPPSSVAAATVTAPTTTAISPSPSGQAQTSLSIIGTNINVGSSVFSLLRRHFPTMSLNTDQQQQQQQQQDNSRASHLPLPLPEREDSSRTRSITFGTLKKASMSGYLPSSSSSSASAATSATMVMKKSKMTTLPSYFQYTTFKQYFQPEGPPIDLQTLASTNTDREPSKRRRLHLDSHRRRHTHFRQDSDSSSSSSGESTSGGGGSSSSGSSSGSESANSSFENERCLNNSTNTNHDNNSNSSKPDRPPLRYQLPSRWSTVDKTDKTRLSEDDLQAHYFGPGEVDSDAASIRANRPIPPQCGVYYYEVMIKSKGQKGYIGIGVCSAMVPLDRLPGWEPQSWGYHGDDGNSFGGCGNGRPYGPVFTTGDVIGCGINFRDMSLFYTKNGVYLGVAFRDLKGTLYPTVGMRTAGEVVEANFGQREFVYNIEDYVMNEKIEAWQTLENSLQSTLSERHQMSYLSQSLSELILSYMIHHGYSESAKQFSNDLLPTPLQRQGSSTSAAKEFQNYPPLVLDTERRKEIRDTILAGEIDRAMELLDTYYPGITMENEDMLLQLRCRKFVEMVNKASTPLRKLDQQKTGKGKGKDKDKDTVKGEIKSHPRSFMDVEMTDVNRGEETMEIDQERPPPSSISISKRTALEQGDYNSNNSNRSEGLEELGDMLKDAIQYGQSLHEQYKDNRRLSVQEMLVDSFAILAYSDADHTAPTSLPATKSLSSSSSSSSSLSHPLPPLHSSSSSSSSHHHRHHHQHQHRHGSKPISREKVANTVNTAILASQDLPTIAPLETIYRQTNVVMSELTRLGVGSAAFLDVEKDCLE</sequence>
<dbReference type="OrthoDB" id="25503at2759"/>
<dbReference type="InterPro" id="IPR043136">
    <property type="entry name" value="B30.2/SPRY_sf"/>
</dbReference>
<dbReference type="EMBL" id="MCFF01000090">
    <property type="protein sequence ID" value="ORY94280.1"/>
    <property type="molecule type" value="Genomic_DNA"/>
</dbReference>
<evidence type="ECO:0008006" key="6">
    <source>
        <dbReference type="Google" id="ProtNLM"/>
    </source>
</evidence>
<protein>
    <recommendedName>
        <fullName evidence="6">Concanavalin A-like lectin/glucanase domain-containing protein</fullName>
    </recommendedName>
</protein>
<feature type="domain" description="B30.2/SPRY" evidence="2">
    <location>
        <begin position="330"/>
        <end position="517"/>
    </location>
</feature>
<comment type="caution">
    <text evidence="4">The sequence shown here is derived from an EMBL/GenBank/DDBJ whole genome shotgun (WGS) entry which is preliminary data.</text>
</comment>
<feature type="compositionally biased region" description="Low complexity" evidence="1">
    <location>
        <begin position="806"/>
        <end position="832"/>
    </location>
</feature>
<feature type="compositionally biased region" description="Low complexity" evidence="1">
    <location>
        <begin position="323"/>
        <end position="337"/>
    </location>
</feature>
<feature type="compositionally biased region" description="Low complexity" evidence="1">
    <location>
        <begin position="284"/>
        <end position="293"/>
    </location>
</feature>
<feature type="compositionally biased region" description="Basic and acidic residues" evidence="1">
    <location>
        <begin position="709"/>
        <end position="718"/>
    </location>
</feature>
<dbReference type="RefSeq" id="XP_021875223.1">
    <property type="nucleotide sequence ID" value="XM_022028297.1"/>
</dbReference>
<feature type="compositionally biased region" description="Low complexity" evidence="1">
    <location>
        <begin position="41"/>
        <end position="61"/>
    </location>
</feature>
<dbReference type="InterPro" id="IPR006594">
    <property type="entry name" value="LisH"/>
</dbReference>
<dbReference type="InterPro" id="IPR006595">
    <property type="entry name" value="CTLH_C"/>
</dbReference>
<feature type="compositionally biased region" description="Basic residues" evidence="1">
    <location>
        <begin position="833"/>
        <end position="848"/>
    </location>
</feature>
<dbReference type="Gene3D" id="2.60.120.920">
    <property type="match status" value="1"/>
</dbReference>
<feature type="region of interest" description="Disordered" evidence="1">
    <location>
        <begin position="665"/>
        <end position="689"/>
    </location>
</feature>
<reference evidence="4 5" key="1">
    <citation type="submission" date="2016-07" db="EMBL/GenBank/DDBJ databases">
        <title>Pervasive Adenine N6-methylation of Active Genes in Fungi.</title>
        <authorList>
            <consortium name="DOE Joint Genome Institute"/>
            <person name="Mondo S.J."/>
            <person name="Dannebaum R.O."/>
            <person name="Kuo R.C."/>
            <person name="Labutti K."/>
            <person name="Haridas S."/>
            <person name="Kuo A."/>
            <person name="Salamov A."/>
            <person name="Ahrendt S.R."/>
            <person name="Lipzen A."/>
            <person name="Sullivan W."/>
            <person name="Andreopoulos W.B."/>
            <person name="Clum A."/>
            <person name="Lindquist E."/>
            <person name="Daum C."/>
            <person name="Ramamoorthy G.K."/>
            <person name="Gryganskyi A."/>
            <person name="Culley D."/>
            <person name="Magnuson J.K."/>
            <person name="James T.Y."/>
            <person name="O'Malley M.A."/>
            <person name="Stajich J.E."/>
            <person name="Spatafora J.W."/>
            <person name="Visel A."/>
            <person name="Grigoriev I.V."/>
        </authorList>
    </citation>
    <scope>NUCLEOTIDE SEQUENCE [LARGE SCALE GENOMIC DNA]</scope>
    <source>
        <strain evidence="4 5">NRRL 3116</strain>
    </source>
</reference>
<feature type="compositionally biased region" description="Basic residues" evidence="1">
    <location>
        <begin position="262"/>
        <end position="278"/>
    </location>
</feature>
<evidence type="ECO:0000259" key="3">
    <source>
        <dbReference type="PROSITE" id="PS50897"/>
    </source>
</evidence>
<dbReference type="InterPro" id="IPR050618">
    <property type="entry name" value="Ubq-SigPath_Reg"/>
</dbReference>
<dbReference type="InterPro" id="IPR024964">
    <property type="entry name" value="CTLH/CRA"/>
</dbReference>
<dbReference type="GeneID" id="33570140"/>
<feature type="region of interest" description="Disordered" evidence="1">
    <location>
        <begin position="1"/>
        <end position="104"/>
    </location>
</feature>
<keyword evidence="5" id="KW-1185">Reference proteome</keyword>
<dbReference type="PANTHER" id="PTHR12864">
    <property type="entry name" value="RAN BINDING PROTEIN 9-RELATED"/>
    <property type="match status" value="1"/>
</dbReference>
<dbReference type="STRING" id="64571.A0A1Y2G530"/>
<feature type="region of interest" description="Disordered" evidence="1">
    <location>
        <begin position="709"/>
        <end position="747"/>
    </location>
</feature>
<feature type="compositionally biased region" description="Low complexity" evidence="1">
    <location>
        <begin position="302"/>
        <end position="315"/>
    </location>
</feature>
<organism evidence="4 5">
    <name type="scientific">Lobosporangium transversale</name>
    <dbReference type="NCBI Taxonomy" id="64571"/>
    <lineage>
        <taxon>Eukaryota</taxon>
        <taxon>Fungi</taxon>
        <taxon>Fungi incertae sedis</taxon>
        <taxon>Mucoromycota</taxon>
        <taxon>Mortierellomycotina</taxon>
        <taxon>Mortierellomycetes</taxon>
        <taxon>Mortierellales</taxon>
        <taxon>Mortierellaceae</taxon>
        <taxon>Lobosporangium</taxon>
    </lineage>
</organism>
<dbReference type="InterPro" id="IPR003877">
    <property type="entry name" value="SPRY_dom"/>
</dbReference>
<dbReference type="PROSITE" id="PS50897">
    <property type="entry name" value="CTLH"/>
    <property type="match status" value="1"/>
</dbReference>
<dbReference type="SMART" id="SM00668">
    <property type="entry name" value="CTLH"/>
    <property type="match status" value="1"/>
</dbReference>
<dbReference type="SUPFAM" id="SSF49899">
    <property type="entry name" value="Concanavalin A-like lectins/glucanases"/>
    <property type="match status" value="1"/>
</dbReference>
<dbReference type="InParanoid" id="A0A1Y2G530"/>